<dbReference type="GO" id="GO:0003723">
    <property type="term" value="F:RNA binding"/>
    <property type="evidence" value="ECO:0007669"/>
    <property type="project" value="InterPro"/>
</dbReference>
<dbReference type="InterPro" id="IPR006145">
    <property type="entry name" value="PsdUridine_synth_RsuA/RluA"/>
</dbReference>
<dbReference type="Gene3D" id="3.30.2350.10">
    <property type="entry name" value="Pseudouridine synthase"/>
    <property type="match status" value="1"/>
</dbReference>
<dbReference type="SUPFAM" id="SSF55120">
    <property type="entry name" value="Pseudouridine synthase"/>
    <property type="match status" value="1"/>
</dbReference>
<feature type="active site" evidence="3">
    <location>
        <position position="61"/>
    </location>
</feature>
<evidence type="ECO:0000259" key="5">
    <source>
        <dbReference type="Pfam" id="PF00849"/>
    </source>
</evidence>
<comment type="similarity">
    <text evidence="1 4">Belongs to the pseudouridine synthase RluA family.</text>
</comment>
<dbReference type="InterPro" id="IPR020103">
    <property type="entry name" value="PsdUridine_synth_cat_dom_sf"/>
</dbReference>
<dbReference type="Pfam" id="PF00849">
    <property type="entry name" value="PseudoU_synth_2"/>
    <property type="match status" value="1"/>
</dbReference>
<accession>A0A2M7R8U5</accession>
<keyword evidence="2 4" id="KW-0413">Isomerase</keyword>
<proteinExistence type="inferred from homology"/>
<organism evidence="6 7">
    <name type="scientific">Candidatus Nealsonbacteria bacterium CG_4_10_14_0_8_um_filter_35_10</name>
    <dbReference type="NCBI Taxonomy" id="1974683"/>
    <lineage>
        <taxon>Bacteria</taxon>
        <taxon>Candidatus Nealsoniibacteriota</taxon>
    </lineage>
</organism>
<evidence type="ECO:0000256" key="4">
    <source>
        <dbReference type="RuleBase" id="RU362028"/>
    </source>
</evidence>
<dbReference type="InterPro" id="IPR050188">
    <property type="entry name" value="RluA_PseudoU_synthase"/>
</dbReference>
<dbReference type="NCBIfam" id="TIGR00005">
    <property type="entry name" value="rluA_subfam"/>
    <property type="match status" value="1"/>
</dbReference>
<evidence type="ECO:0000256" key="2">
    <source>
        <dbReference type="ARBA" id="ARBA00023235"/>
    </source>
</evidence>
<dbReference type="InterPro" id="IPR006224">
    <property type="entry name" value="PsdUridine_synth_RluA-like_CS"/>
</dbReference>
<dbReference type="CDD" id="cd02869">
    <property type="entry name" value="PseudoU_synth_RluA_like"/>
    <property type="match status" value="1"/>
</dbReference>
<dbReference type="AlphaFoldDB" id="A0A2M7R8U5"/>
<dbReference type="GO" id="GO:0009982">
    <property type="term" value="F:pseudouridine synthase activity"/>
    <property type="evidence" value="ECO:0007669"/>
    <property type="project" value="InterPro"/>
</dbReference>
<evidence type="ECO:0000313" key="7">
    <source>
        <dbReference type="Proteomes" id="UP000230055"/>
    </source>
</evidence>
<evidence type="ECO:0000256" key="3">
    <source>
        <dbReference type="PIRSR" id="PIRSR606225-1"/>
    </source>
</evidence>
<sequence length="239" mass="27811">MELKVIYEDDDLLVIDKSPGIIVFPEGKINEKTLIDYLFEKFPSLKNVGKFPRYGIVHRLDKETSGILLIAKNDKALEFFQKQFKERKVTKKYLALVVGNIKENQGRIETLIGRSPKNQKKQRVYLPFEPKAKRKKLREAITEFRVLKRFKNYTLVEAIPKTGRKHQLRVHFSNLGHPIAGDRIYGFKNQPSPKNLSRLFLHSHYLKIKLPKGGEIEIKSALPKDLKMVLEKLNYGNKN</sequence>
<dbReference type="PROSITE" id="PS01129">
    <property type="entry name" value="PSI_RLU"/>
    <property type="match status" value="1"/>
</dbReference>
<dbReference type="GO" id="GO:0000455">
    <property type="term" value="P:enzyme-directed rRNA pseudouridine synthesis"/>
    <property type="evidence" value="ECO:0007669"/>
    <property type="project" value="TreeGrafter"/>
</dbReference>
<feature type="domain" description="Pseudouridine synthase RsuA/RluA-like" evidence="5">
    <location>
        <begin position="11"/>
        <end position="173"/>
    </location>
</feature>
<comment type="function">
    <text evidence="4">Responsible for synthesis of pseudouridine from uracil.</text>
</comment>
<name>A0A2M7R8U5_9BACT</name>
<dbReference type="InterPro" id="IPR006225">
    <property type="entry name" value="PsdUridine_synth_RluC/D"/>
</dbReference>
<comment type="caution">
    <text evidence="6">The sequence shown here is derived from an EMBL/GenBank/DDBJ whole genome shotgun (WGS) entry which is preliminary data.</text>
</comment>
<gene>
    <name evidence="6" type="ORF">COY72_00360</name>
</gene>
<evidence type="ECO:0000256" key="1">
    <source>
        <dbReference type="ARBA" id="ARBA00010876"/>
    </source>
</evidence>
<comment type="catalytic activity">
    <reaction evidence="4">
        <text>a uridine in RNA = a pseudouridine in RNA</text>
        <dbReference type="Rhea" id="RHEA:48348"/>
        <dbReference type="Rhea" id="RHEA-COMP:12068"/>
        <dbReference type="Rhea" id="RHEA-COMP:12069"/>
        <dbReference type="ChEBI" id="CHEBI:65314"/>
        <dbReference type="ChEBI" id="CHEBI:65315"/>
    </reaction>
</comment>
<evidence type="ECO:0000313" key="6">
    <source>
        <dbReference type="EMBL" id="PIY91018.1"/>
    </source>
</evidence>
<dbReference type="PANTHER" id="PTHR21600">
    <property type="entry name" value="MITOCHONDRIAL RNA PSEUDOURIDINE SYNTHASE"/>
    <property type="match status" value="1"/>
</dbReference>
<dbReference type="GO" id="GO:0140098">
    <property type="term" value="F:catalytic activity, acting on RNA"/>
    <property type="evidence" value="ECO:0007669"/>
    <property type="project" value="UniProtKB-ARBA"/>
</dbReference>
<protein>
    <recommendedName>
        <fullName evidence="4">Pseudouridine synthase</fullName>
        <ecNumber evidence="4">5.4.99.-</ecNumber>
    </recommendedName>
</protein>
<dbReference type="EMBL" id="PFLX01000010">
    <property type="protein sequence ID" value="PIY91018.1"/>
    <property type="molecule type" value="Genomic_DNA"/>
</dbReference>
<dbReference type="EC" id="5.4.99.-" evidence="4"/>
<reference evidence="7" key="1">
    <citation type="submission" date="2017-09" db="EMBL/GenBank/DDBJ databases">
        <title>Depth-based differentiation of microbial function through sediment-hosted aquifers and enrichment of novel symbionts in the deep terrestrial subsurface.</title>
        <authorList>
            <person name="Probst A.J."/>
            <person name="Ladd B."/>
            <person name="Jarett J.K."/>
            <person name="Geller-Mcgrath D.E."/>
            <person name="Sieber C.M.K."/>
            <person name="Emerson J.B."/>
            <person name="Anantharaman K."/>
            <person name="Thomas B.C."/>
            <person name="Malmstrom R."/>
            <person name="Stieglmeier M."/>
            <person name="Klingl A."/>
            <person name="Woyke T."/>
            <person name="Ryan C.M."/>
            <person name="Banfield J.F."/>
        </authorList>
    </citation>
    <scope>NUCLEOTIDE SEQUENCE [LARGE SCALE GENOMIC DNA]</scope>
</reference>
<dbReference type="Proteomes" id="UP000230055">
    <property type="component" value="Unassembled WGS sequence"/>
</dbReference>
<dbReference type="PANTHER" id="PTHR21600:SF44">
    <property type="entry name" value="RIBOSOMAL LARGE SUBUNIT PSEUDOURIDINE SYNTHASE D"/>
    <property type="match status" value="1"/>
</dbReference>